<evidence type="ECO:0000256" key="1">
    <source>
        <dbReference type="SAM" id="MobiDB-lite"/>
    </source>
</evidence>
<reference evidence="4 5" key="1">
    <citation type="submission" date="2019-05" db="EMBL/GenBank/DDBJ databases">
        <title>Emergence of the Ug99 lineage of the wheat stem rust pathogen through somatic hybridization.</title>
        <authorList>
            <person name="Li F."/>
            <person name="Upadhyaya N.M."/>
            <person name="Sperschneider J."/>
            <person name="Matny O."/>
            <person name="Nguyen-Phuc H."/>
            <person name="Mago R."/>
            <person name="Raley C."/>
            <person name="Miller M.E."/>
            <person name="Silverstein K.A.T."/>
            <person name="Henningsen E."/>
            <person name="Hirsch C.D."/>
            <person name="Visser B."/>
            <person name="Pretorius Z.A."/>
            <person name="Steffenson B.J."/>
            <person name="Schwessinger B."/>
            <person name="Dodds P.N."/>
            <person name="Figueroa M."/>
        </authorList>
    </citation>
    <scope>NUCLEOTIDE SEQUENCE [LARGE SCALE GENOMIC DNA]</scope>
    <source>
        <strain evidence="2">21-0</strain>
        <strain evidence="3 5">Ug99</strain>
    </source>
</reference>
<dbReference type="EMBL" id="VSWC01000131">
    <property type="protein sequence ID" value="KAA1081256.1"/>
    <property type="molecule type" value="Genomic_DNA"/>
</dbReference>
<proteinExistence type="predicted"/>
<evidence type="ECO:0000313" key="2">
    <source>
        <dbReference type="EMBL" id="KAA1081256.1"/>
    </source>
</evidence>
<evidence type="ECO:0000313" key="5">
    <source>
        <dbReference type="Proteomes" id="UP000325313"/>
    </source>
</evidence>
<feature type="compositionally biased region" description="Low complexity" evidence="1">
    <location>
        <begin position="49"/>
        <end position="63"/>
    </location>
</feature>
<protein>
    <submittedName>
        <fullName evidence="3">Uncharacterized protein</fullName>
    </submittedName>
</protein>
<dbReference type="AlphaFoldDB" id="A0A5B0RXV2"/>
<feature type="region of interest" description="Disordered" evidence="1">
    <location>
        <begin position="45"/>
        <end position="96"/>
    </location>
</feature>
<dbReference type="Proteomes" id="UP000325313">
    <property type="component" value="Unassembled WGS sequence"/>
</dbReference>
<organism evidence="3 5">
    <name type="scientific">Puccinia graminis f. sp. tritici</name>
    <dbReference type="NCBI Taxonomy" id="56615"/>
    <lineage>
        <taxon>Eukaryota</taxon>
        <taxon>Fungi</taxon>
        <taxon>Dikarya</taxon>
        <taxon>Basidiomycota</taxon>
        <taxon>Pucciniomycotina</taxon>
        <taxon>Pucciniomycetes</taxon>
        <taxon>Pucciniales</taxon>
        <taxon>Pucciniaceae</taxon>
        <taxon>Puccinia</taxon>
    </lineage>
</organism>
<sequence length="96" mass="10443">MTTAKYLARSIRARNTSDTDYRSFDLTLALQAGLGPDFLTLALPTGLGPSTTTQRQTPPQSSTNQLRIPSSLSLRTASEALNPPLRPHNSTYPIRS</sequence>
<feature type="compositionally biased region" description="Polar residues" evidence="1">
    <location>
        <begin position="64"/>
        <end position="76"/>
    </location>
</feature>
<accession>A0A5B0RXV2</accession>
<keyword evidence="4" id="KW-1185">Reference proteome</keyword>
<evidence type="ECO:0000313" key="4">
    <source>
        <dbReference type="Proteomes" id="UP000324748"/>
    </source>
</evidence>
<name>A0A5B0RXV2_PUCGR</name>
<evidence type="ECO:0000313" key="3">
    <source>
        <dbReference type="EMBL" id="KAA1130208.1"/>
    </source>
</evidence>
<dbReference type="Proteomes" id="UP000324748">
    <property type="component" value="Unassembled WGS sequence"/>
</dbReference>
<comment type="caution">
    <text evidence="3">The sequence shown here is derived from an EMBL/GenBank/DDBJ whole genome shotgun (WGS) entry which is preliminary data.</text>
</comment>
<dbReference type="EMBL" id="VDEP01000111">
    <property type="protein sequence ID" value="KAA1130208.1"/>
    <property type="molecule type" value="Genomic_DNA"/>
</dbReference>
<gene>
    <name evidence="2" type="ORF">PGT21_032297</name>
    <name evidence="3" type="ORF">PGTUg99_006446</name>
</gene>